<evidence type="ECO:0000259" key="1">
    <source>
        <dbReference type="Pfam" id="PF01370"/>
    </source>
</evidence>
<name>A0AA41XJB2_9MICO</name>
<feature type="domain" description="NAD-dependent epimerase/dehydratase" evidence="1">
    <location>
        <begin position="3"/>
        <end position="240"/>
    </location>
</feature>
<keyword evidence="3" id="KW-1185">Reference proteome</keyword>
<comment type="caution">
    <text evidence="2">The sequence shown here is derived from an EMBL/GenBank/DDBJ whole genome shotgun (WGS) entry which is preliminary data.</text>
</comment>
<reference evidence="2" key="1">
    <citation type="submission" date="2022-08" db="EMBL/GenBank/DDBJ databases">
        <authorList>
            <person name="Deng Y."/>
            <person name="Han X.-F."/>
            <person name="Zhang Y.-Q."/>
        </authorList>
    </citation>
    <scope>NUCLEOTIDE SEQUENCE</scope>
    <source>
        <strain evidence="2">CPCC 203407</strain>
    </source>
</reference>
<protein>
    <submittedName>
        <fullName evidence="2">NAD-dependent epimerase/dehydratase family protein</fullName>
    </submittedName>
</protein>
<dbReference type="Pfam" id="PF01370">
    <property type="entry name" value="Epimerase"/>
    <property type="match status" value="1"/>
</dbReference>
<dbReference type="RefSeq" id="WP_259530083.1">
    <property type="nucleotide sequence ID" value="NZ_JANLCK010000008.1"/>
</dbReference>
<dbReference type="EMBL" id="JANLCK010000008">
    <property type="protein sequence ID" value="MCS5727113.1"/>
    <property type="molecule type" value="Genomic_DNA"/>
</dbReference>
<accession>A0AA41XJB2</accession>
<dbReference type="AlphaFoldDB" id="A0AA41XJB2"/>
<proteinExistence type="predicted"/>
<dbReference type="SUPFAM" id="SSF51735">
    <property type="entry name" value="NAD(P)-binding Rossmann-fold domains"/>
    <property type="match status" value="1"/>
</dbReference>
<dbReference type="InterPro" id="IPR036291">
    <property type="entry name" value="NAD(P)-bd_dom_sf"/>
</dbReference>
<gene>
    <name evidence="2" type="ORF">N1028_14530</name>
</gene>
<dbReference type="Gene3D" id="3.40.50.720">
    <property type="entry name" value="NAD(P)-binding Rossmann-like Domain"/>
    <property type="match status" value="1"/>
</dbReference>
<sequence length="338" mass="36211">MRIVIVGASGNLGTALLRRALPEPEVQLVGVSRRRPSDEAPYSAAEWHPLDIAAGSAPTRLRAVFDGADAVVHLGWKLQPNHDEAEMARTNVRGTRVVLEAAAAAGVPHVLVASSVGAYSFGPKHSRVSESWPTGGIQTSHYGRHKAINERQMDAFEVSHPSIVLTRLRPGLVFQPDAAREIAHLFAGRHIPVPLLALVKRLPVLPLPTSLISQAVHADDVADAFWRAIQRRAGGAFNIAAEPVLGPESVAEALGIPRTVPFRRQVLRAIVDVSWRLRLQASDPGWIDIATSVPVMSTARARAELGWEPTVSSTAALRSLVDALGVNRGHEPSPSLGA</sequence>
<dbReference type="InterPro" id="IPR050177">
    <property type="entry name" value="Lipid_A_modif_metabolic_enz"/>
</dbReference>
<evidence type="ECO:0000313" key="2">
    <source>
        <dbReference type="EMBL" id="MCS5727113.1"/>
    </source>
</evidence>
<dbReference type="PANTHER" id="PTHR43245">
    <property type="entry name" value="BIFUNCTIONAL POLYMYXIN RESISTANCE PROTEIN ARNA"/>
    <property type="match status" value="1"/>
</dbReference>
<evidence type="ECO:0000313" key="3">
    <source>
        <dbReference type="Proteomes" id="UP001165587"/>
    </source>
</evidence>
<organism evidence="2 3">
    <name type="scientific">Herbiconiux oxytropis</name>
    <dbReference type="NCBI Taxonomy" id="2970915"/>
    <lineage>
        <taxon>Bacteria</taxon>
        <taxon>Bacillati</taxon>
        <taxon>Actinomycetota</taxon>
        <taxon>Actinomycetes</taxon>
        <taxon>Micrococcales</taxon>
        <taxon>Microbacteriaceae</taxon>
        <taxon>Herbiconiux</taxon>
    </lineage>
</organism>
<dbReference type="Proteomes" id="UP001165587">
    <property type="component" value="Unassembled WGS sequence"/>
</dbReference>
<dbReference type="InterPro" id="IPR001509">
    <property type="entry name" value="Epimerase_deHydtase"/>
</dbReference>
<dbReference type="PANTHER" id="PTHR43245:SF55">
    <property type="entry name" value="NAD(P)-BINDING DOMAIN-CONTAINING PROTEIN"/>
    <property type="match status" value="1"/>
</dbReference>